<dbReference type="GO" id="GO:0005737">
    <property type="term" value="C:cytoplasm"/>
    <property type="evidence" value="ECO:0007669"/>
    <property type="project" value="UniProtKB-SubCell"/>
</dbReference>
<dbReference type="Pfam" id="PF11734">
    <property type="entry name" value="TilS_C"/>
    <property type="match status" value="1"/>
</dbReference>
<dbReference type="CDD" id="cd01992">
    <property type="entry name" value="TilS_N"/>
    <property type="match status" value="1"/>
</dbReference>
<proteinExistence type="inferred from homology"/>
<dbReference type="Gene3D" id="3.30.465.60">
    <property type="match status" value="1"/>
</dbReference>
<evidence type="ECO:0000256" key="2">
    <source>
        <dbReference type="ARBA" id="ARBA00022490"/>
    </source>
</evidence>
<evidence type="ECO:0000256" key="3">
    <source>
        <dbReference type="ARBA" id="ARBA00022598"/>
    </source>
</evidence>
<comment type="similarity">
    <text evidence="8">Belongs to the tRNA(Ile)-lysidine synthase family.</text>
</comment>
<evidence type="ECO:0000256" key="6">
    <source>
        <dbReference type="ARBA" id="ARBA00022840"/>
    </source>
</evidence>
<dbReference type="Proteomes" id="UP000031433">
    <property type="component" value="Unassembled WGS sequence"/>
</dbReference>
<protein>
    <recommendedName>
        <fullName evidence="8">tRNA(Ile)-lysidine synthase</fullName>
        <ecNumber evidence="8">6.3.4.19</ecNumber>
    </recommendedName>
    <alternativeName>
        <fullName evidence="8">tRNA(Ile)-2-lysyl-cytidine synthase</fullName>
    </alternativeName>
    <alternativeName>
        <fullName evidence="8">tRNA(Ile)-lysidine synthetase</fullName>
    </alternativeName>
</protein>
<comment type="function">
    <text evidence="8">Ligates lysine onto the cytidine present at position 34 of the AUA codon-specific tRNA(Ile) that contains the anticodon CAU, in an ATP-dependent manner. Cytidine is converted to lysidine, thus changing the amino acid specificity of the tRNA from methionine to isoleucine.</text>
</comment>
<dbReference type="EMBL" id="JXBL01000001">
    <property type="protein sequence ID" value="KIE42136.1"/>
    <property type="molecule type" value="Genomic_DNA"/>
</dbReference>
<dbReference type="GO" id="GO:0005524">
    <property type="term" value="F:ATP binding"/>
    <property type="evidence" value="ECO:0007669"/>
    <property type="project" value="UniProtKB-UniRule"/>
</dbReference>
<dbReference type="GO" id="GO:0032267">
    <property type="term" value="F:tRNA(Ile)-lysidine synthase activity"/>
    <property type="evidence" value="ECO:0007669"/>
    <property type="project" value="UniProtKB-EC"/>
</dbReference>
<evidence type="ECO:0000259" key="9">
    <source>
        <dbReference type="SMART" id="SM00977"/>
    </source>
</evidence>
<keyword evidence="6 8" id="KW-0067">ATP-binding</keyword>
<dbReference type="Pfam" id="PF01171">
    <property type="entry name" value="ATP_bind_3"/>
    <property type="match status" value="1"/>
</dbReference>
<dbReference type="SUPFAM" id="SSF56037">
    <property type="entry name" value="PheT/TilS domain"/>
    <property type="match status" value="1"/>
</dbReference>
<accession>A0A0C1QVE5</accession>
<keyword evidence="3 8" id="KW-0436">Ligase</keyword>
<comment type="subcellular location">
    <subcellularLocation>
        <location evidence="1 8">Cytoplasm</location>
    </subcellularLocation>
</comment>
<sequence>MKALSPVDAALKKVRAFIAENGMFRPGDRVVVAVSGGADSVALLDILTALKELRLELVVAHLNHELRGAESDEDERFAGQCAQAYALPFVSRGEQVKAMAERERLSLEDAGRRARYAFFDDVAAAWGARTVALAHHADDQAETLLMRLVRGAGGPGLSAMRPVRAGGNYVRPLLVLDRQEIEAYLDERGLAFRQDRTNTDVAFLRNRIRHELVPYLDRLNPGAASRLARTAELLADDEALLGRLVEEASARHVNVTEQGGAICAVDALRREPRGLRRRLYRKAIALAKGDLARIGFDHVDAIDRLVLSENPSGRLHLPEETLVTRSYDEITFVRRTTDIPPLQDLRIGGPGCWPLSGGGELVVEIATDPPPWGELPATESWFDLEQAPFPWLVRGWRPGDRMTPLGMAGEKKVKDIFIDAKVPRELRQSVPLVFSGDSLLWICGCRRGEPARITAGSRAMVVARIRGRRLK</sequence>
<dbReference type="RefSeq" id="WP_039644429.1">
    <property type="nucleotide sequence ID" value="NZ_JXBL01000001.1"/>
</dbReference>
<dbReference type="InterPro" id="IPR011063">
    <property type="entry name" value="TilS/TtcA_N"/>
</dbReference>
<dbReference type="InterPro" id="IPR014729">
    <property type="entry name" value="Rossmann-like_a/b/a_fold"/>
</dbReference>
<keyword evidence="4 8" id="KW-0819">tRNA processing</keyword>
<reference evidence="10 11" key="1">
    <citation type="submission" date="2015-01" db="EMBL/GenBank/DDBJ databases">
        <title>Genome sequence of the anaerobic bacterium Geobacter soli GSS01, a dissimilatory Fe(III) reducer from soil.</title>
        <authorList>
            <person name="Yang G."/>
            <person name="Zhou S."/>
        </authorList>
    </citation>
    <scope>NUCLEOTIDE SEQUENCE [LARGE SCALE GENOMIC DNA]</scope>
    <source>
        <strain evidence="10 11">GSS01</strain>
    </source>
</reference>
<comment type="domain">
    <text evidence="8">The N-terminal region contains the highly conserved SGGXDS motif, predicted to be a P-loop motif involved in ATP binding.</text>
</comment>
<dbReference type="NCBIfam" id="TIGR02432">
    <property type="entry name" value="lysidine_TilS_N"/>
    <property type="match status" value="1"/>
</dbReference>
<comment type="caution">
    <text evidence="10">The sequence shown here is derived from an EMBL/GenBank/DDBJ whole genome shotgun (WGS) entry which is preliminary data.</text>
</comment>
<dbReference type="HAMAP" id="MF_01161">
    <property type="entry name" value="tRNA_Ile_lys_synt"/>
    <property type="match status" value="1"/>
</dbReference>
<dbReference type="EC" id="6.3.4.19" evidence="8"/>
<dbReference type="Gene3D" id="3.40.50.620">
    <property type="entry name" value="HUPs"/>
    <property type="match status" value="1"/>
</dbReference>
<keyword evidence="2 8" id="KW-0963">Cytoplasm</keyword>
<dbReference type="PANTHER" id="PTHR43033">
    <property type="entry name" value="TRNA(ILE)-LYSIDINE SYNTHASE-RELATED"/>
    <property type="match status" value="1"/>
</dbReference>
<dbReference type="InterPro" id="IPR012796">
    <property type="entry name" value="Lysidine-tRNA-synth_C"/>
</dbReference>
<evidence type="ECO:0000313" key="10">
    <source>
        <dbReference type="EMBL" id="KIE42136.1"/>
    </source>
</evidence>
<keyword evidence="11" id="KW-1185">Reference proteome</keyword>
<keyword evidence="5 8" id="KW-0547">Nucleotide-binding</keyword>
<evidence type="ECO:0000256" key="5">
    <source>
        <dbReference type="ARBA" id="ARBA00022741"/>
    </source>
</evidence>
<dbReference type="InterPro" id="IPR012795">
    <property type="entry name" value="tRNA_Ile_lys_synt_N"/>
</dbReference>
<dbReference type="AlphaFoldDB" id="A0A0C1QVE5"/>
<dbReference type="InterPro" id="IPR012094">
    <property type="entry name" value="tRNA_Ile_lys_synt"/>
</dbReference>
<dbReference type="NCBIfam" id="TIGR02433">
    <property type="entry name" value="lysidine_TilS_C"/>
    <property type="match status" value="1"/>
</dbReference>
<name>A0A0C1QVE5_9BACT</name>
<evidence type="ECO:0000256" key="7">
    <source>
        <dbReference type="ARBA" id="ARBA00048539"/>
    </source>
</evidence>
<dbReference type="GO" id="GO:0006400">
    <property type="term" value="P:tRNA modification"/>
    <property type="evidence" value="ECO:0007669"/>
    <property type="project" value="UniProtKB-UniRule"/>
</dbReference>
<dbReference type="SUPFAM" id="SSF82829">
    <property type="entry name" value="MesJ substrate recognition domain-like"/>
    <property type="match status" value="1"/>
</dbReference>
<evidence type="ECO:0000256" key="4">
    <source>
        <dbReference type="ARBA" id="ARBA00022694"/>
    </source>
</evidence>
<dbReference type="SMART" id="SM00977">
    <property type="entry name" value="TilS_C"/>
    <property type="match status" value="1"/>
</dbReference>
<feature type="domain" description="Lysidine-tRNA(Ile) synthetase C-terminal" evidence="9">
    <location>
        <begin position="391"/>
        <end position="463"/>
    </location>
</feature>
<evidence type="ECO:0000256" key="1">
    <source>
        <dbReference type="ARBA" id="ARBA00004496"/>
    </source>
</evidence>
<gene>
    <name evidence="8" type="primary">tilS</name>
    <name evidence="10" type="ORF">SE37_05610</name>
</gene>
<comment type="catalytic activity">
    <reaction evidence="7 8">
        <text>cytidine(34) in tRNA(Ile2) + L-lysine + ATP = lysidine(34) in tRNA(Ile2) + AMP + diphosphate + H(+)</text>
        <dbReference type="Rhea" id="RHEA:43744"/>
        <dbReference type="Rhea" id="RHEA-COMP:10625"/>
        <dbReference type="Rhea" id="RHEA-COMP:10670"/>
        <dbReference type="ChEBI" id="CHEBI:15378"/>
        <dbReference type="ChEBI" id="CHEBI:30616"/>
        <dbReference type="ChEBI" id="CHEBI:32551"/>
        <dbReference type="ChEBI" id="CHEBI:33019"/>
        <dbReference type="ChEBI" id="CHEBI:82748"/>
        <dbReference type="ChEBI" id="CHEBI:83665"/>
        <dbReference type="ChEBI" id="CHEBI:456215"/>
        <dbReference type="EC" id="6.3.4.19"/>
    </reaction>
</comment>
<evidence type="ECO:0000256" key="8">
    <source>
        <dbReference type="HAMAP-Rule" id="MF_01161"/>
    </source>
</evidence>
<feature type="binding site" evidence="8">
    <location>
        <begin position="35"/>
        <end position="40"/>
    </location>
    <ligand>
        <name>ATP</name>
        <dbReference type="ChEBI" id="CHEBI:30616"/>
    </ligand>
</feature>
<dbReference type="PANTHER" id="PTHR43033:SF1">
    <property type="entry name" value="TRNA(ILE)-LYSIDINE SYNTHASE-RELATED"/>
    <property type="match status" value="1"/>
</dbReference>
<evidence type="ECO:0000313" key="11">
    <source>
        <dbReference type="Proteomes" id="UP000031433"/>
    </source>
</evidence>
<dbReference type="SUPFAM" id="SSF52402">
    <property type="entry name" value="Adenine nucleotide alpha hydrolases-like"/>
    <property type="match status" value="1"/>
</dbReference>
<organism evidence="10 11">
    <name type="scientific">Geobacter soli</name>
    <dbReference type="NCBI Taxonomy" id="1510391"/>
    <lineage>
        <taxon>Bacteria</taxon>
        <taxon>Pseudomonadati</taxon>
        <taxon>Thermodesulfobacteriota</taxon>
        <taxon>Desulfuromonadia</taxon>
        <taxon>Geobacterales</taxon>
        <taxon>Geobacteraceae</taxon>
        <taxon>Geobacter</taxon>
    </lineage>
</organism>